<sequence length="297" mass="31057">MTEEHLIDGKDRAIDWNAGRRAFMRGCGLAAAGAVVLGAARPGEALAAENIDLDVLNFALNLEYLEAEFYLRATTGNGLSDSDIDGRGAQGPVVGGRKVNFDTKAIRLYAEEIAGDEKAHVQFLRAGLGDARVARPKINLNASFTAAATAAGLITAGQKFDAFANETNFLLASYIFEDVGVTAYKGAAPLLTNKDLLEAAAGILGVEAYHAGIIRTLLYSLGLFKEARAISGARDSLDGASDLDQGIGNAKTANLVPTDANGIAFSRSVPQVKNIVYLSPDGTKGGFYPNGINGAFA</sequence>
<proteinExistence type="predicted"/>
<organism evidence="1 2">
    <name type="scientific">Ancylobacter novellus</name>
    <name type="common">Thiobacillus novellus</name>
    <dbReference type="NCBI Taxonomy" id="921"/>
    <lineage>
        <taxon>Bacteria</taxon>
        <taxon>Pseudomonadati</taxon>
        <taxon>Pseudomonadota</taxon>
        <taxon>Alphaproteobacteria</taxon>
        <taxon>Hyphomicrobiales</taxon>
        <taxon>Xanthobacteraceae</taxon>
        <taxon>Ancylobacter</taxon>
    </lineage>
</organism>
<dbReference type="EMBL" id="QFPN01000003">
    <property type="protein sequence ID" value="PZQ16885.1"/>
    <property type="molecule type" value="Genomic_DNA"/>
</dbReference>
<accession>A0A2W5KPW6</accession>
<dbReference type="SUPFAM" id="SSF47240">
    <property type="entry name" value="Ferritin-like"/>
    <property type="match status" value="1"/>
</dbReference>
<reference evidence="1 2" key="1">
    <citation type="submission" date="2017-08" db="EMBL/GenBank/DDBJ databases">
        <title>Infants hospitalized years apart are colonized by the same room-sourced microbial strains.</title>
        <authorList>
            <person name="Brooks B."/>
            <person name="Olm M.R."/>
            <person name="Firek B.A."/>
            <person name="Baker R."/>
            <person name="Thomas B.C."/>
            <person name="Morowitz M.J."/>
            <person name="Banfield J.F."/>
        </authorList>
    </citation>
    <scope>NUCLEOTIDE SEQUENCE [LARGE SCALE GENOMIC DNA]</scope>
    <source>
        <strain evidence="1">S2_005_003_R2_43</strain>
    </source>
</reference>
<evidence type="ECO:0008006" key="3">
    <source>
        <dbReference type="Google" id="ProtNLM"/>
    </source>
</evidence>
<dbReference type="PROSITE" id="PS51318">
    <property type="entry name" value="TAT"/>
    <property type="match status" value="1"/>
</dbReference>
<gene>
    <name evidence="1" type="ORF">DI565_05690</name>
</gene>
<dbReference type="InterPro" id="IPR052965">
    <property type="entry name" value="Pigment-catalase-like"/>
</dbReference>
<name>A0A2W5KPW6_ANCNO</name>
<dbReference type="InterPro" id="IPR006311">
    <property type="entry name" value="TAT_signal"/>
</dbReference>
<protein>
    <recommendedName>
        <fullName evidence="3">Ferritin-like domain-containing protein</fullName>
    </recommendedName>
</protein>
<evidence type="ECO:0000313" key="1">
    <source>
        <dbReference type="EMBL" id="PZQ16885.1"/>
    </source>
</evidence>
<dbReference type="Proteomes" id="UP000249577">
    <property type="component" value="Unassembled WGS sequence"/>
</dbReference>
<dbReference type="InterPro" id="IPR009078">
    <property type="entry name" value="Ferritin-like_SF"/>
</dbReference>
<comment type="caution">
    <text evidence="1">The sequence shown here is derived from an EMBL/GenBank/DDBJ whole genome shotgun (WGS) entry which is preliminary data.</text>
</comment>
<evidence type="ECO:0000313" key="2">
    <source>
        <dbReference type="Proteomes" id="UP000249577"/>
    </source>
</evidence>
<dbReference type="AlphaFoldDB" id="A0A2W5KPW6"/>
<dbReference type="PANTHER" id="PTHR31694">
    <property type="entry name" value="DESICCATION-LIKE PROTEIN"/>
    <property type="match status" value="1"/>
</dbReference>
<dbReference type="Pfam" id="PF13668">
    <property type="entry name" value="Ferritin_2"/>
    <property type="match status" value="1"/>
</dbReference>
<dbReference type="PANTHER" id="PTHR31694:SF26">
    <property type="entry name" value="OS05G0151100 PROTEIN"/>
    <property type="match status" value="1"/>
</dbReference>